<dbReference type="Proteomes" id="UP000516513">
    <property type="component" value="Segment"/>
</dbReference>
<name>A0A7L8G4R9_9CAUD</name>
<gene>
    <name evidence="1" type="ORF">CPT_Paso_049</name>
</gene>
<dbReference type="InterPro" id="IPR024345">
    <property type="entry name" value="DNA_matur_Phage_T7-like"/>
</dbReference>
<evidence type="ECO:0000313" key="2">
    <source>
        <dbReference type="Proteomes" id="UP000516513"/>
    </source>
</evidence>
<keyword evidence="2" id="KW-1185">Reference proteome</keyword>
<proteinExistence type="predicted"/>
<reference evidence="1 2" key="1">
    <citation type="submission" date="2020-07" db="EMBL/GenBank/DDBJ databases">
        <title>Complete genome sequence of Rhizobium japonicum phage Paso.</title>
        <authorList>
            <person name="McBee D.B."/>
            <person name="Ravindran A."/>
            <person name="Newkirk H."/>
            <person name="Gonzalez C."/>
            <person name="Young R."/>
            <person name="Liu M."/>
        </authorList>
    </citation>
    <scope>NUCLEOTIDE SEQUENCE [LARGE SCALE GENOMIC DNA]</scope>
</reference>
<sequence length="111" mass="12232">MSAAKESELGNLHNKVAQVMGSALDTISKQQIVYEQAITRAIENEDPELMPASEPNVNPALLSVITRFLDSNKITCVPEAGNTMGELERKLKEKKERKLRVVGGISHTEDE</sequence>
<accession>A0A7L8G4R9</accession>
<evidence type="ECO:0000313" key="1">
    <source>
        <dbReference type="EMBL" id="QOE32166.1"/>
    </source>
</evidence>
<protein>
    <submittedName>
        <fullName evidence="1">Terminase small subunit</fullName>
    </submittedName>
</protein>
<dbReference type="EMBL" id="MT708546">
    <property type="protein sequence ID" value="QOE32166.1"/>
    <property type="molecule type" value="Genomic_DNA"/>
</dbReference>
<organism evidence="1 2">
    <name type="scientific">Rhizobium phage Paso</name>
    <dbReference type="NCBI Taxonomy" id="2767574"/>
    <lineage>
        <taxon>Viruses</taxon>
        <taxon>Duplodnaviria</taxon>
        <taxon>Heunggongvirae</taxon>
        <taxon>Uroviricota</taxon>
        <taxon>Caudoviricetes</taxon>
        <taxon>Autographivirales</taxon>
        <taxon>Dunnvirinae</taxon>
        <taxon>Pasovirus</taxon>
        <taxon>Pasovirus paso</taxon>
    </lineage>
</organism>
<dbReference type="Pfam" id="PF11123">
    <property type="entry name" value="DNA_Packaging_2"/>
    <property type="match status" value="1"/>
</dbReference>